<evidence type="ECO:0000259" key="7">
    <source>
        <dbReference type="PROSITE" id="PS50888"/>
    </source>
</evidence>
<reference evidence="8 9" key="1">
    <citation type="submission" date="2020-08" db="EMBL/GenBank/DDBJ databases">
        <title>Plant Genome Project.</title>
        <authorList>
            <person name="Zhang R.-G."/>
        </authorList>
    </citation>
    <scope>NUCLEOTIDE SEQUENCE [LARGE SCALE GENOMIC DNA]</scope>
    <source>
        <tissue evidence="8">Rhizome</tissue>
    </source>
</reference>
<comment type="similarity">
    <text evidence="2">Belongs to the bHLH protein family.</text>
</comment>
<dbReference type="FunFam" id="4.10.280.10:FF:000053">
    <property type="entry name" value="BHLH transcription factor"/>
    <property type="match status" value="1"/>
</dbReference>
<dbReference type="InterPro" id="IPR011598">
    <property type="entry name" value="bHLH_dom"/>
</dbReference>
<accession>A0A8J5FUZ9</accession>
<dbReference type="SMART" id="SM00353">
    <property type="entry name" value="HLH"/>
    <property type="match status" value="1"/>
</dbReference>
<dbReference type="Pfam" id="PF00010">
    <property type="entry name" value="HLH"/>
    <property type="match status" value="1"/>
</dbReference>
<dbReference type="GO" id="GO:0003700">
    <property type="term" value="F:DNA-binding transcription factor activity"/>
    <property type="evidence" value="ECO:0007669"/>
    <property type="project" value="InterPro"/>
</dbReference>
<comment type="subcellular location">
    <subcellularLocation>
        <location evidence="1">Nucleus</location>
    </subcellularLocation>
</comment>
<name>A0A8J5FUZ9_ZINOF</name>
<dbReference type="InterPro" id="IPR045843">
    <property type="entry name" value="IND-like"/>
</dbReference>
<feature type="domain" description="BHLH" evidence="7">
    <location>
        <begin position="163"/>
        <end position="212"/>
    </location>
</feature>
<evidence type="ECO:0000256" key="1">
    <source>
        <dbReference type="ARBA" id="ARBA00004123"/>
    </source>
</evidence>
<dbReference type="Gene3D" id="4.10.280.10">
    <property type="entry name" value="Helix-loop-helix DNA-binding domain"/>
    <property type="match status" value="1"/>
</dbReference>
<dbReference type="GO" id="GO:0003677">
    <property type="term" value="F:DNA binding"/>
    <property type="evidence" value="ECO:0007669"/>
    <property type="project" value="UniProtKB-KW"/>
</dbReference>
<dbReference type="PANTHER" id="PTHR45914:SF54">
    <property type="entry name" value="OS08G0471401 PROTEIN"/>
    <property type="match status" value="1"/>
</dbReference>
<dbReference type="PROSITE" id="PS50888">
    <property type="entry name" value="BHLH"/>
    <property type="match status" value="1"/>
</dbReference>
<gene>
    <name evidence="8" type="ORF">ZIOFF_047480</name>
</gene>
<evidence type="ECO:0000313" key="9">
    <source>
        <dbReference type="Proteomes" id="UP000734854"/>
    </source>
</evidence>
<evidence type="ECO:0000256" key="2">
    <source>
        <dbReference type="ARBA" id="ARBA00005510"/>
    </source>
</evidence>
<sequence>MVHSGNGEAYIKLPSNGRRFAKAKGSVAFPPQLFLCCNSKCNSSSPHFTHLSLPPPLPCSRSMAGDQGSMDFDYFGSSQMDLQMAMMPEGMPPLISLQQSPPPSSFVIGLPNYQDQFLPPLAVGGGVPSVAAMREMIFHMAAMQPIHIDPESVRPPKRRNVRISTEPQSVAARHRRERISERIRILQQMVPGGTKMDTASMLDEAIHYMKFLKGQVQALEQAAASSSTNRTTTAVSEFSGAGYNGYFDWPPPGYSTSSEAWDQAATHRPYFSLQTTSKRETYVVVSVSSLLL</sequence>
<dbReference type="SUPFAM" id="SSF47459">
    <property type="entry name" value="HLH, helix-loop-helix DNA-binding domain"/>
    <property type="match status" value="1"/>
</dbReference>
<proteinExistence type="inferred from homology"/>
<dbReference type="Proteomes" id="UP000734854">
    <property type="component" value="Unassembled WGS sequence"/>
</dbReference>
<comment type="caution">
    <text evidence="8">The sequence shown here is derived from an EMBL/GenBank/DDBJ whole genome shotgun (WGS) entry which is preliminary data.</text>
</comment>
<dbReference type="InterPro" id="IPR036638">
    <property type="entry name" value="HLH_DNA-bd_sf"/>
</dbReference>
<evidence type="ECO:0000256" key="4">
    <source>
        <dbReference type="ARBA" id="ARBA00023125"/>
    </source>
</evidence>
<keyword evidence="3" id="KW-0805">Transcription regulation</keyword>
<organism evidence="8 9">
    <name type="scientific">Zingiber officinale</name>
    <name type="common">Ginger</name>
    <name type="synonym">Amomum zingiber</name>
    <dbReference type="NCBI Taxonomy" id="94328"/>
    <lineage>
        <taxon>Eukaryota</taxon>
        <taxon>Viridiplantae</taxon>
        <taxon>Streptophyta</taxon>
        <taxon>Embryophyta</taxon>
        <taxon>Tracheophyta</taxon>
        <taxon>Spermatophyta</taxon>
        <taxon>Magnoliopsida</taxon>
        <taxon>Liliopsida</taxon>
        <taxon>Zingiberales</taxon>
        <taxon>Zingiberaceae</taxon>
        <taxon>Zingiber</taxon>
    </lineage>
</organism>
<dbReference type="EMBL" id="JACMSC010000013">
    <property type="protein sequence ID" value="KAG6492517.1"/>
    <property type="molecule type" value="Genomic_DNA"/>
</dbReference>
<keyword evidence="5" id="KW-0804">Transcription</keyword>
<dbReference type="GO" id="GO:0005634">
    <property type="term" value="C:nucleus"/>
    <property type="evidence" value="ECO:0007669"/>
    <property type="project" value="UniProtKB-SubCell"/>
</dbReference>
<dbReference type="PANTHER" id="PTHR45914">
    <property type="entry name" value="TRANSCRIPTION FACTOR HEC3-RELATED"/>
    <property type="match status" value="1"/>
</dbReference>
<keyword evidence="6" id="KW-0539">Nucleus</keyword>
<evidence type="ECO:0000313" key="8">
    <source>
        <dbReference type="EMBL" id="KAG6492517.1"/>
    </source>
</evidence>
<dbReference type="AlphaFoldDB" id="A0A8J5FUZ9"/>
<evidence type="ECO:0000256" key="6">
    <source>
        <dbReference type="ARBA" id="ARBA00023242"/>
    </source>
</evidence>
<evidence type="ECO:0000256" key="5">
    <source>
        <dbReference type="ARBA" id="ARBA00023163"/>
    </source>
</evidence>
<evidence type="ECO:0000256" key="3">
    <source>
        <dbReference type="ARBA" id="ARBA00023015"/>
    </source>
</evidence>
<dbReference type="GO" id="GO:0046983">
    <property type="term" value="F:protein dimerization activity"/>
    <property type="evidence" value="ECO:0007669"/>
    <property type="project" value="InterPro"/>
</dbReference>
<keyword evidence="4" id="KW-0238">DNA-binding</keyword>
<protein>
    <recommendedName>
        <fullName evidence="7">BHLH domain-containing protein</fullName>
    </recommendedName>
</protein>
<keyword evidence="9" id="KW-1185">Reference proteome</keyword>